<dbReference type="CDD" id="cd00167">
    <property type="entry name" value="SANT"/>
    <property type="match status" value="2"/>
</dbReference>
<comment type="caution">
    <text evidence="6">The sequence shown here is derived from an EMBL/GenBank/DDBJ whole genome shotgun (WGS) entry which is preliminary data.</text>
</comment>
<dbReference type="GO" id="GO:0005634">
    <property type="term" value="C:nucleus"/>
    <property type="evidence" value="ECO:0007669"/>
    <property type="project" value="UniProtKB-SubCell"/>
</dbReference>
<dbReference type="PROSITE" id="PS51294">
    <property type="entry name" value="HTH_MYB"/>
    <property type="match status" value="2"/>
</dbReference>
<feature type="domain" description="Myb-like" evidence="4">
    <location>
        <begin position="1"/>
        <end position="37"/>
    </location>
</feature>
<dbReference type="GO" id="GO:0000981">
    <property type="term" value="F:DNA-binding transcription factor activity, RNA polymerase II-specific"/>
    <property type="evidence" value="ECO:0007669"/>
    <property type="project" value="TreeGrafter"/>
</dbReference>
<feature type="region of interest" description="Disordered" evidence="3">
    <location>
        <begin position="76"/>
        <end position="113"/>
    </location>
</feature>
<name>A0AAV0RZZ3_9ROSI</name>
<feature type="domain" description="Myb-like" evidence="4">
    <location>
        <begin position="38"/>
        <end position="88"/>
    </location>
</feature>
<evidence type="ECO:0000256" key="3">
    <source>
        <dbReference type="SAM" id="MobiDB-lite"/>
    </source>
</evidence>
<sequence length="155" mass="17199">SIQRLVQSYGPRNWSLISKSIPGRSRKSCRLRWCNQLSPEVDHRSFSVEEDDTMIKAHSRFDNKWAKIARLLNGRTDNAIKNHQNSTLKRKSTDDLSSPDEQQPLKRSASLDAETTDFSGLYLNSSSPSGFELSDSGNAAASTSLSTALSAGPRR</sequence>
<evidence type="ECO:0000259" key="4">
    <source>
        <dbReference type="PROSITE" id="PS50090"/>
    </source>
</evidence>
<dbReference type="InterPro" id="IPR001005">
    <property type="entry name" value="SANT/Myb"/>
</dbReference>
<feature type="domain" description="HTH myb-type" evidence="5">
    <location>
        <begin position="43"/>
        <end position="92"/>
    </location>
</feature>
<dbReference type="SUPFAM" id="SSF46689">
    <property type="entry name" value="Homeodomain-like"/>
    <property type="match status" value="1"/>
</dbReference>
<dbReference type="InterPro" id="IPR017930">
    <property type="entry name" value="Myb_dom"/>
</dbReference>
<dbReference type="GO" id="GO:0000978">
    <property type="term" value="F:RNA polymerase II cis-regulatory region sequence-specific DNA binding"/>
    <property type="evidence" value="ECO:0007669"/>
    <property type="project" value="TreeGrafter"/>
</dbReference>
<organism evidence="6 7">
    <name type="scientific">Linum tenue</name>
    <dbReference type="NCBI Taxonomy" id="586396"/>
    <lineage>
        <taxon>Eukaryota</taxon>
        <taxon>Viridiplantae</taxon>
        <taxon>Streptophyta</taxon>
        <taxon>Embryophyta</taxon>
        <taxon>Tracheophyta</taxon>
        <taxon>Spermatophyta</taxon>
        <taxon>Magnoliopsida</taxon>
        <taxon>eudicotyledons</taxon>
        <taxon>Gunneridae</taxon>
        <taxon>Pentapetalae</taxon>
        <taxon>rosids</taxon>
        <taxon>fabids</taxon>
        <taxon>Malpighiales</taxon>
        <taxon>Linaceae</taxon>
        <taxon>Linum</taxon>
    </lineage>
</organism>
<dbReference type="PANTHER" id="PTHR45614:SF190">
    <property type="entry name" value="TRANSCRIPTION FACTOR MYB44"/>
    <property type="match status" value="1"/>
</dbReference>
<keyword evidence="2" id="KW-0539">Nucleus</keyword>
<dbReference type="InterPro" id="IPR009057">
    <property type="entry name" value="Homeodomain-like_sf"/>
</dbReference>
<dbReference type="PROSITE" id="PS50090">
    <property type="entry name" value="MYB_LIKE"/>
    <property type="match status" value="2"/>
</dbReference>
<dbReference type="Pfam" id="PF00249">
    <property type="entry name" value="Myb_DNA-binding"/>
    <property type="match status" value="2"/>
</dbReference>
<gene>
    <name evidence="6" type="ORF">LITE_LOCUS50248</name>
</gene>
<evidence type="ECO:0000256" key="2">
    <source>
        <dbReference type="ARBA" id="ARBA00023242"/>
    </source>
</evidence>
<feature type="compositionally biased region" description="Low complexity" evidence="3">
    <location>
        <begin position="139"/>
        <end position="155"/>
    </location>
</feature>
<dbReference type="AlphaFoldDB" id="A0AAV0RZZ3"/>
<dbReference type="SMART" id="SM00717">
    <property type="entry name" value="SANT"/>
    <property type="match status" value="2"/>
</dbReference>
<reference evidence="6" key="1">
    <citation type="submission" date="2022-08" db="EMBL/GenBank/DDBJ databases">
        <authorList>
            <person name="Gutierrez-Valencia J."/>
        </authorList>
    </citation>
    <scope>NUCLEOTIDE SEQUENCE</scope>
</reference>
<dbReference type="EMBL" id="CAMGYJ010000011">
    <property type="protein sequence ID" value="CAI0601592.1"/>
    <property type="molecule type" value="Genomic_DNA"/>
</dbReference>
<accession>A0AAV0RZZ3</accession>
<evidence type="ECO:0000259" key="5">
    <source>
        <dbReference type="PROSITE" id="PS51294"/>
    </source>
</evidence>
<dbReference type="Proteomes" id="UP001154282">
    <property type="component" value="Unassembled WGS sequence"/>
</dbReference>
<dbReference type="InterPro" id="IPR050560">
    <property type="entry name" value="MYB_TF"/>
</dbReference>
<feature type="domain" description="HTH myb-type" evidence="5">
    <location>
        <begin position="1"/>
        <end position="41"/>
    </location>
</feature>
<dbReference type="Gene3D" id="1.10.10.60">
    <property type="entry name" value="Homeodomain-like"/>
    <property type="match status" value="2"/>
</dbReference>
<evidence type="ECO:0000313" key="7">
    <source>
        <dbReference type="Proteomes" id="UP001154282"/>
    </source>
</evidence>
<feature type="non-terminal residue" evidence="6">
    <location>
        <position position="1"/>
    </location>
</feature>
<keyword evidence="7" id="KW-1185">Reference proteome</keyword>
<evidence type="ECO:0000313" key="6">
    <source>
        <dbReference type="EMBL" id="CAI0601592.1"/>
    </source>
</evidence>
<feature type="region of interest" description="Disordered" evidence="3">
    <location>
        <begin position="127"/>
        <end position="155"/>
    </location>
</feature>
<protein>
    <submittedName>
        <fullName evidence="6">Uncharacterized protein</fullName>
    </submittedName>
</protein>
<evidence type="ECO:0000256" key="1">
    <source>
        <dbReference type="ARBA" id="ARBA00004123"/>
    </source>
</evidence>
<comment type="subcellular location">
    <subcellularLocation>
        <location evidence="1">Nucleus</location>
    </subcellularLocation>
</comment>
<feature type="compositionally biased region" description="Polar residues" evidence="3">
    <location>
        <begin position="76"/>
        <end position="87"/>
    </location>
</feature>
<proteinExistence type="predicted"/>
<dbReference type="PANTHER" id="PTHR45614">
    <property type="entry name" value="MYB PROTEIN-RELATED"/>
    <property type="match status" value="1"/>
</dbReference>